<dbReference type="EMBL" id="KV878212">
    <property type="protein sequence ID" value="OJJ35047.1"/>
    <property type="molecule type" value="Genomic_DNA"/>
</dbReference>
<dbReference type="Proteomes" id="UP000184383">
    <property type="component" value="Unassembled WGS sequence"/>
</dbReference>
<name>A0A1L9RJM2_ASPWE</name>
<organism evidence="1 2">
    <name type="scientific">Aspergillus wentii DTO 134E9</name>
    <dbReference type="NCBI Taxonomy" id="1073089"/>
    <lineage>
        <taxon>Eukaryota</taxon>
        <taxon>Fungi</taxon>
        <taxon>Dikarya</taxon>
        <taxon>Ascomycota</taxon>
        <taxon>Pezizomycotina</taxon>
        <taxon>Eurotiomycetes</taxon>
        <taxon>Eurotiomycetidae</taxon>
        <taxon>Eurotiales</taxon>
        <taxon>Aspergillaceae</taxon>
        <taxon>Aspergillus</taxon>
        <taxon>Aspergillus subgen. Cremei</taxon>
    </lineage>
</organism>
<dbReference type="GeneID" id="63746706"/>
<proteinExistence type="predicted"/>
<sequence>MSENLTERITNPKHIQDLKIDLTSLSNASESPTQRQPIELVLLQPLSDPDLLEACRNPDSQIRRRPNGVVCGTSNQEFLDIGPLSKAWREALLTIPPISNLVFNLALPKEAEKRNGSFQKVYWVTAMPQEPSVGVHLRDAMALVITIATEMKIRVDGDVFFEAIYE</sequence>
<protein>
    <submittedName>
        <fullName evidence="1">Uncharacterized protein</fullName>
    </submittedName>
</protein>
<dbReference type="OrthoDB" id="4473671at2759"/>
<gene>
    <name evidence="1" type="ORF">ASPWEDRAFT_171875</name>
</gene>
<dbReference type="AlphaFoldDB" id="A0A1L9RJM2"/>
<keyword evidence="2" id="KW-1185">Reference proteome</keyword>
<dbReference type="RefSeq" id="XP_040688723.1">
    <property type="nucleotide sequence ID" value="XM_040830858.1"/>
</dbReference>
<dbReference type="VEuPathDB" id="FungiDB:ASPWEDRAFT_171875"/>
<accession>A0A1L9RJM2</accession>
<evidence type="ECO:0000313" key="1">
    <source>
        <dbReference type="EMBL" id="OJJ35047.1"/>
    </source>
</evidence>
<evidence type="ECO:0000313" key="2">
    <source>
        <dbReference type="Proteomes" id="UP000184383"/>
    </source>
</evidence>
<reference evidence="2" key="1">
    <citation type="journal article" date="2017" name="Genome Biol.">
        <title>Comparative genomics reveals high biological diversity and specific adaptations in the industrially and medically important fungal genus Aspergillus.</title>
        <authorList>
            <person name="de Vries R.P."/>
            <person name="Riley R."/>
            <person name="Wiebenga A."/>
            <person name="Aguilar-Osorio G."/>
            <person name="Amillis S."/>
            <person name="Uchima C.A."/>
            <person name="Anderluh G."/>
            <person name="Asadollahi M."/>
            <person name="Askin M."/>
            <person name="Barry K."/>
            <person name="Battaglia E."/>
            <person name="Bayram O."/>
            <person name="Benocci T."/>
            <person name="Braus-Stromeyer S.A."/>
            <person name="Caldana C."/>
            <person name="Canovas D."/>
            <person name="Cerqueira G.C."/>
            <person name="Chen F."/>
            <person name="Chen W."/>
            <person name="Choi C."/>
            <person name="Clum A."/>
            <person name="Dos Santos R.A."/>
            <person name="Damasio A.R."/>
            <person name="Diallinas G."/>
            <person name="Emri T."/>
            <person name="Fekete E."/>
            <person name="Flipphi M."/>
            <person name="Freyberg S."/>
            <person name="Gallo A."/>
            <person name="Gournas C."/>
            <person name="Habgood R."/>
            <person name="Hainaut M."/>
            <person name="Harispe M.L."/>
            <person name="Henrissat B."/>
            <person name="Hilden K.S."/>
            <person name="Hope R."/>
            <person name="Hossain A."/>
            <person name="Karabika E."/>
            <person name="Karaffa L."/>
            <person name="Karanyi Z."/>
            <person name="Krasevec N."/>
            <person name="Kuo A."/>
            <person name="Kusch H."/>
            <person name="LaButti K."/>
            <person name="Lagendijk E.L."/>
            <person name="Lapidus A."/>
            <person name="Levasseur A."/>
            <person name="Lindquist E."/>
            <person name="Lipzen A."/>
            <person name="Logrieco A.F."/>
            <person name="MacCabe A."/>
            <person name="Maekelae M.R."/>
            <person name="Malavazi I."/>
            <person name="Melin P."/>
            <person name="Meyer V."/>
            <person name="Mielnichuk N."/>
            <person name="Miskei M."/>
            <person name="Molnar A.P."/>
            <person name="Mule G."/>
            <person name="Ngan C.Y."/>
            <person name="Orejas M."/>
            <person name="Orosz E."/>
            <person name="Ouedraogo J.P."/>
            <person name="Overkamp K.M."/>
            <person name="Park H.-S."/>
            <person name="Perrone G."/>
            <person name="Piumi F."/>
            <person name="Punt P.J."/>
            <person name="Ram A.F."/>
            <person name="Ramon A."/>
            <person name="Rauscher S."/>
            <person name="Record E."/>
            <person name="Riano-Pachon D.M."/>
            <person name="Robert V."/>
            <person name="Roehrig J."/>
            <person name="Ruller R."/>
            <person name="Salamov A."/>
            <person name="Salih N.S."/>
            <person name="Samson R.A."/>
            <person name="Sandor E."/>
            <person name="Sanguinetti M."/>
            <person name="Schuetze T."/>
            <person name="Sepcic K."/>
            <person name="Shelest E."/>
            <person name="Sherlock G."/>
            <person name="Sophianopoulou V."/>
            <person name="Squina F.M."/>
            <person name="Sun H."/>
            <person name="Susca A."/>
            <person name="Todd R.B."/>
            <person name="Tsang A."/>
            <person name="Unkles S.E."/>
            <person name="van de Wiele N."/>
            <person name="van Rossen-Uffink D."/>
            <person name="Oliveira J.V."/>
            <person name="Vesth T.C."/>
            <person name="Visser J."/>
            <person name="Yu J.-H."/>
            <person name="Zhou M."/>
            <person name="Andersen M.R."/>
            <person name="Archer D.B."/>
            <person name="Baker S.E."/>
            <person name="Benoit I."/>
            <person name="Brakhage A.A."/>
            <person name="Braus G.H."/>
            <person name="Fischer R."/>
            <person name="Frisvad J.C."/>
            <person name="Goldman G.H."/>
            <person name="Houbraken J."/>
            <person name="Oakley B."/>
            <person name="Pocsi I."/>
            <person name="Scazzocchio C."/>
            <person name="Seiboth B."/>
            <person name="vanKuyk P.A."/>
            <person name="Wortman J."/>
            <person name="Dyer P.S."/>
            <person name="Grigoriev I.V."/>
        </authorList>
    </citation>
    <scope>NUCLEOTIDE SEQUENCE [LARGE SCALE GENOMIC DNA]</scope>
    <source>
        <strain evidence="2">DTO 134E9</strain>
    </source>
</reference>